<dbReference type="PANTHER" id="PTHR32487">
    <property type="entry name" value="3-OXO-DELTA(4,5)-STEROID 5-BETA-REDUCTASE"/>
    <property type="match status" value="1"/>
</dbReference>
<dbReference type="RefSeq" id="WP_097097951.1">
    <property type="nucleotide sequence ID" value="NZ_OCMY01000002.1"/>
</dbReference>
<dbReference type="EMBL" id="OCMY01000002">
    <property type="protein sequence ID" value="SOD59893.1"/>
    <property type="molecule type" value="Genomic_DNA"/>
</dbReference>
<dbReference type="SUPFAM" id="SSF51735">
    <property type="entry name" value="NAD(P)-binding Rossmann-fold domains"/>
    <property type="match status" value="1"/>
</dbReference>
<sequence>MAQTQGKKVALVAGATGIVGSQLIKTLREQQWQVIGLTRQPAAHSDDIPLINANLLDAQQSAQALAPLNQVTHIFYSAWLNAASWREMVEPNVTMLRNLVSNMENIAPLRSVSLMQGYKVYGAHLGPFKTPARESDAGVAGAEFNAEQLRWLSDFQRGKSWHWHALRPGVVGSPVPGNAMNLALSIAIYASLCKSQRLPLRFPGSLQTWHSMVGHTDAELLAQATLWAADAPAAHNQAFNVNNGDLWRWSELWPAIARWFELETAPAVKLSFHQLFHDYRDLWRRIAEQHQLSEPDILRLNDGHFADFVFSWDYDMFGDGSKLRRAGFTAFQATDEMFISLFAQLRAARIIP</sequence>
<protein>
    <submittedName>
        <fullName evidence="2">Nucleoside-diphosphate-sugar epimerase</fullName>
    </submittedName>
</protein>
<keyword evidence="3" id="KW-1185">Reference proteome</keyword>
<dbReference type="PANTHER" id="PTHR32487:SF0">
    <property type="entry name" value="3-OXO-DELTA(4,5)-STEROID 5-BETA-REDUCTASE"/>
    <property type="match status" value="1"/>
</dbReference>
<name>A0A286DMP3_9GAMM</name>
<dbReference type="InterPro" id="IPR036291">
    <property type="entry name" value="NAD(P)-bd_dom_sf"/>
</dbReference>
<dbReference type="AlphaFoldDB" id="A0A286DMP3"/>
<dbReference type="CDD" id="cd08948">
    <property type="entry name" value="5beta-POR_like_SDR_a"/>
    <property type="match status" value="1"/>
</dbReference>
<organism evidence="2 3">
    <name type="scientific">Candidatus Pantoea floridensis</name>
    <dbReference type="NCBI Taxonomy" id="1938870"/>
    <lineage>
        <taxon>Bacteria</taxon>
        <taxon>Pseudomonadati</taxon>
        <taxon>Pseudomonadota</taxon>
        <taxon>Gammaproteobacteria</taxon>
        <taxon>Enterobacterales</taxon>
        <taxon>Erwiniaceae</taxon>
        <taxon>Pantoea</taxon>
    </lineage>
</organism>
<reference evidence="3" key="1">
    <citation type="submission" date="2017-09" db="EMBL/GenBank/DDBJ databases">
        <authorList>
            <person name="Varghese N."/>
            <person name="Submissions S."/>
        </authorList>
    </citation>
    <scope>NUCLEOTIDE SEQUENCE [LARGE SCALE GENOMIC DNA]</scope>
    <source>
        <strain evidence="3">JKS000234</strain>
    </source>
</reference>
<dbReference type="Pfam" id="PF22917">
    <property type="entry name" value="PRISE"/>
    <property type="match status" value="1"/>
</dbReference>
<evidence type="ECO:0000313" key="2">
    <source>
        <dbReference type="EMBL" id="SOD59893.1"/>
    </source>
</evidence>
<dbReference type="Gene3D" id="3.40.50.720">
    <property type="entry name" value="NAD(P)-binding Rossmann-like Domain"/>
    <property type="match status" value="1"/>
</dbReference>
<evidence type="ECO:0000313" key="3">
    <source>
        <dbReference type="Proteomes" id="UP000219271"/>
    </source>
</evidence>
<dbReference type="Proteomes" id="UP000219271">
    <property type="component" value="Unassembled WGS sequence"/>
</dbReference>
<evidence type="ECO:0000259" key="1">
    <source>
        <dbReference type="Pfam" id="PF22917"/>
    </source>
</evidence>
<accession>A0A286DMP3</accession>
<proteinExistence type="predicted"/>
<dbReference type="InterPro" id="IPR055222">
    <property type="entry name" value="PRISE-like_Rossmann-fold"/>
</dbReference>
<gene>
    <name evidence="2" type="ORF">SAMN06273570_4488</name>
</gene>
<feature type="domain" description="PRISE-like Rossmann-fold" evidence="1">
    <location>
        <begin position="64"/>
        <end position="352"/>
    </location>
</feature>
<dbReference type="OrthoDB" id="4392084at2"/>